<dbReference type="CDD" id="cd06261">
    <property type="entry name" value="TM_PBP2"/>
    <property type="match status" value="1"/>
</dbReference>
<keyword evidence="5 7" id="KW-1133">Transmembrane helix</keyword>
<organism evidence="9 10">
    <name type="scientific">Candidatus Ventrousia excrementavium</name>
    <dbReference type="NCBI Taxonomy" id="2840961"/>
    <lineage>
        <taxon>Bacteria</taxon>
        <taxon>Bacillati</taxon>
        <taxon>Bacillota</taxon>
        <taxon>Clostridia</taxon>
        <taxon>Eubacteriales</taxon>
        <taxon>Clostridiaceae</taxon>
        <taxon>Clostridiaceae incertae sedis</taxon>
        <taxon>Candidatus Ventrousia</taxon>
    </lineage>
</organism>
<evidence type="ECO:0000256" key="1">
    <source>
        <dbReference type="ARBA" id="ARBA00004651"/>
    </source>
</evidence>
<dbReference type="Pfam" id="PF19300">
    <property type="entry name" value="BPD_transp_1_N"/>
    <property type="match status" value="1"/>
</dbReference>
<dbReference type="GO" id="GO:0005886">
    <property type="term" value="C:plasma membrane"/>
    <property type="evidence" value="ECO:0007669"/>
    <property type="project" value="UniProtKB-SubCell"/>
</dbReference>
<dbReference type="PANTHER" id="PTHR43163:SF6">
    <property type="entry name" value="DIPEPTIDE TRANSPORT SYSTEM PERMEASE PROTEIN DPPB-RELATED"/>
    <property type="match status" value="1"/>
</dbReference>
<dbReference type="InterPro" id="IPR035906">
    <property type="entry name" value="MetI-like_sf"/>
</dbReference>
<feature type="transmembrane region" description="Helical" evidence="7">
    <location>
        <begin position="135"/>
        <end position="158"/>
    </location>
</feature>
<evidence type="ECO:0000256" key="6">
    <source>
        <dbReference type="ARBA" id="ARBA00023136"/>
    </source>
</evidence>
<keyword evidence="3" id="KW-1003">Cell membrane</keyword>
<feature type="transmembrane region" description="Helical" evidence="7">
    <location>
        <begin position="9"/>
        <end position="30"/>
    </location>
</feature>
<feature type="transmembrane region" description="Helical" evidence="7">
    <location>
        <begin position="228"/>
        <end position="254"/>
    </location>
</feature>
<dbReference type="AlphaFoldDB" id="A0A9D1LKN4"/>
<dbReference type="Pfam" id="PF00528">
    <property type="entry name" value="BPD_transp_1"/>
    <property type="match status" value="1"/>
</dbReference>
<keyword evidence="6 7" id="KW-0472">Membrane</keyword>
<keyword evidence="2 7" id="KW-0813">Transport</keyword>
<comment type="caution">
    <text evidence="9">The sequence shown here is derived from an EMBL/GenBank/DDBJ whole genome shotgun (WGS) entry which is preliminary data.</text>
</comment>
<feature type="transmembrane region" description="Helical" evidence="7">
    <location>
        <begin position="274"/>
        <end position="300"/>
    </location>
</feature>
<feature type="transmembrane region" description="Helical" evidence="7">
    <location>
        <begin position="102"/>
        <end position="123"/>
    </location>
</feature>
<proteinExistence type="inferred from homology"/>
<dbReference type="SUPFAM" id="SSF161098">
    <property type="entry name" value="MetI-like"/>
    <property type="match status" value="1"/>
</dbReference>
<feature type="domain" description="ABC transmembrane type-1" evidence="8">
    <location>
        <begin position="96"/>
        <end position="297"/>
    </location>
</feature>
<dbReference type="InterPro" id="IPR000515">
    <property type="entry name" value="MetI-like"/>
</dbReference>
<protein>
    <submittedName>
        <fullName evidence="9">ABC transporter permease</fullName>
    </submittedName>
</protein>
<name>A0A9D1LKN4_9CLOT</name>
<dbReference type="PROSITE" id="PS50928">
    <property type="entry name" value="ABC_TM1"/>
    <property type="match status" value="1"/>
</dbReference>
<evidence type="ECO:0000256" key="3">
    <source>
        <dbReference type="ARBA" id="ARBA00022475"/>
    </source>
</evidence>
<dbReference type="InterPro" id="IPR045621">
    <property type="entry name" value="BPD_transp_1_N"/>
</dbReference>
<evidence type="ECO:0000256" key="7">
    <source>
        <dbReference type="RuleBase" id="RU363032"/>
    </source>
</evidence>
<dbReference type="GO" id="GO:0055085">
    <property type="term" value="P:transmembrane transport"/>
    <property type="evidence" value="ECO:0007669"/>
    <property type="project" value="InterPro"/>
</dbReference>
<gene>
    <name evidence="9" type="ORF">IAB67_07760</name>
</gene>
<evidence type="ECO:0000256" key="5">
    <source>
        <dbReference type="ARBA" id="ARBA00022989"/>
    </source>
</evidence>
<dbReference type="Proteomes" id="UP000824073">
    <property type="component" value="Unassembled WGS sequence"/>
</dbReference>
<dbReference type="Gene3D" id="1.10.3720.10">
    <property type="entry name" value="MetI-like"/>
    <property type="match status" value="1"/>
</dbReference>
<reference evidence="9" key="1">
    <citation type="submission" date="2020-10" db="EMBL/GenBank/DDBJ databases">
        <authorList>
            <person name="Gilroy R."/>
        </authorList>
    </citation>
    <scope>NUCLEOTIDE SEQUENCE</scope>
    <source>
        <strain evidence="9">CHK191-8634</strain>
    </source>
</reference>
<evidence type="ECO:0000256" key="4">
    <source>
        <dbReference type="ARBA" id="ARBA00022692"/>
    </source>
</evidence>
<dbReference type="PANTHER" id="PTHR43163">
    <property type="entry name" value="DIPEPTIDE TRANSPORT SYSTEM PERMEASE PROTEIN DPPB-RELATED"/>
    <property type="match status" value="1"/>
</dbReference>
<comment type="subcellular location">
    <subcellularLocation>
        <location evidence="1 7">Cell membrane</location>
        <topology evidence="1 7">Multi-pass membrane protein</topology>
    </subcellularLocation>
</comment>
<feature type="transmembrane region" description="Helical" evidence="7">
    <location>
        <begin position="170"/>
        <end position="187"/>
    </location>
</feature>
<accession>A0A9D1LKN4</accession>
<evidence type="ECO:0000313" key="9">
    <source>
        <dbReference type="EMBL" id="HIU44173.1"/>
    </source>
</evidence>
<dbReference type="EMBL" id="DVMR01000058">
    <property type="protein sequence ID" value="HIU44173.1"/>
    <property type="molecule type" value="Genomic_DNA"/>
</dbReference>
<keyword evidence="4 7" id="KW-0812">Transmembrane</keyword>
<reference evidence="9" key="2">
    <citation type="journal article" date="2021" name="PeerJ">
        <title>Extensive microbial diversity within the chicken gut microbiome revealed by metagenomics and culture.</title>
        <authorList>
            <person name="Gilroy R."/>
            <person name="Ravi A."/>
            <person name="Getino M."/>
            <person name="Pursley I."/>
            <person name="Horton D.L."/>
            <person name="Alikhan N.F."/>
            <person name="Baker D."/>
            <person name="Gharbi K."/>
            <person name="Hall N."/>
            <person name="Watson M."/>
            <person name="Adriaenssens E.M."/>
            <person name="Foster-Nyarko E."/>
            <person name="Jarju S."/>
            <person name="Secka A."/>
            <person name="Antonio M."/>
            <person name="Oren A."/>
            <person name="Chaudhuri R.R."/>
            <person name="La Ragione R."/>
            <person name="Hildebrand F."/>
            <person name="Pallen M.J."/>
        </authorList>
    </citation>
    <scope>NUCLEOTIDE SEQUENCE</scope>
    <source>
        <strain evidence="9">CHK191-8634</strain>
    </source>
</reference>
<comment type="similarity">
    <text evidence="7">Belongs to the binding-protein-dependent transport system permease family.</text>
</comment>
<sequence length="310" mass="34332">MIKYVLKRLLLLIPVILGVILIIFTIMYLMPGDPGRIILGENASQEAVDQKNEELGYYDPFFVQFFNYLKDAITKLDFGESYRTSKPVFDDVFARIPNSLKISFNGILGACIIGIPLGILSAVKQYSAVDTISRVTAMLAAAIPPFWLGMMLIFAFALKLGWLPSSGAESWKHFILPMITLAIPYAGSMLRMTRSTMLETIRQDYIRTARAKGVPQRTIVFKHALRNALLPIITIMATSFGGLLGGAVITESVFSIPGLGTLIVTGIRQRDKPVVLAAILFLAVMFSIIMLVVDLLYAFVDPRIKAKYSK</sequence>
<evidence type="ECO:0000256" key="2">
    <source>
        <dbReference type="ARBA" id="ARBA00022448"/>
    </source>
</evidence>
<evidence type="ECO:0000259" key="8">
    <source>
        <dbReference type="PROSITE" id="PS50928"/>
    </source>
</evidence>
<evidence type="ECO:0000313" key="10">
    <source>
        <dbReference type="Proteomes" id="UP000824073"/>
    </source>
</evidence>